<keyword evidence="2" id="KW-1133">Transmembrane helix</keyword>
<reference evidence="3" key="1">
    <citation type="submission" date="2023-06" db="EMBL/GenBank/DDBJ databases">
        <title>Draft genome of Marssonina rosae.</title>
        <authorList>
            <person name="Cheng Q."/>
        </authorList>
    </citation>
    <scope>NUCLEOTIDE SEQUENCE</scope>
    <source>
        <strain evidence="3">R4</strain>
    </source>
</reference>
<dbReference type="EMBL" id="JAUBYV010000003">
    <property type="protein sequence ID" value="KAK2627895.1"/>
    <property type="molecule type" value="Genomic_DNA"/>
</dbReference>
<name>A0AAD9T200_9HELO</name>
<feature type="region of interest" description="Disordered" evidence="1">
    <location>
        <begin position="30"/>
        <end position="53"/>
    </location>
</feature>
<dbReference type="AlphaFoldDB" id="A0AAD9T200"/>
<organism evidence="3 4">
    <name type="scientific">Diplocarpon rosae</name>
    <dbReference type="NCBI Taxonomy" id="946125"/>
    <lineage>
        <taxon>Eukaryota</taxon>
        <taxon>Fungi</taxon>
        <taxon>Dikarya</taxon>
        <taxon>Ascomycota</taxon>
        <taxon>Pezizomycotina</taxon>
        <taxon>Leotiomycetes</taxon>
        <taxon>Helotiales</taxon>
        <taxon>Drepanopezizaceae</taxon>
        <taxon>Diplocarpon</taxon>
    </lineage>
</organism>
<keyword evidence="4" id="KW-1185">Reference proteome</keyword>
<sequence>MHFSKTIILAVITSGVLCIPLEGLTLERSMEAKKKKPHPPIPPPPANPEISDWRDRPWSHYDMKATVADKIYPVDIAKVEIDHTDIVTPSLPSDIKIPRPFLPTKDKKVKDLYWKSLAAYLSEKGKTQEQKSKELSQKWADVKDFNDKTLCYYSTSSIHLRCANKQDEMERRFNIIKFRNKYHRITNKLIDEMRVEGLVNLGRELMEYMKKTGQTVDENQ</sequence>
<gene>
    <name evidence="3" type="ORF">QTJ16_002541</name>
</gene>
<proteinExistence type="predicted"/>
<evidence type="ECO:0000256" key="2">
    <source>
        <dbReference type="SAM" id="Phobius"/>
    </source>
</evidence>
<keyword evidence="2" id="KW-0812">Transmembrane</keyword>
<protein>
    <submittedName>
        <fullName evidence="3">Uncharacterized protein</fullName>
    </submittedName>
</protein>
<feature type="transmembrane region" description="Helical" evidence="2">
    <location>
        <begin position="6"/>
        <end position="26"/>
    </location>
</feature>
<comment type="caution">
    <text evidence="3">The sequence shown here is derived from an EMBL/GenBank/DDBJ whole genome shotgun (WGS) entry which is preliminary data.</text>
</comment>
<evidence type="ECO:0000313" key="3">
    <source>
        <dbReference type="EMBL" id="KAK2627895.1"/>
    </source>
</evidence>
<accession>A0AAD9T200</accession>
<evidence type="ECO:0000256" key="1">
    <source>
        <dbReference type="SAM" id="MobiDB-lite"/>
    </source>
</evidence>
<keyword evidence="2" id="KW-0472">Membrane</keyword>
<evidence type="ECO:0000313" key="4">
    <source>
        <dbReference type="Proteomes" id="UP001285354"/>
    </source>
</evidence>
<dbReference type="Proteomes" id="UP001285354">
    <property type="component" value="Unassembled WGS sequence"/>
</dbReference>